<dbReference type="InterPro" id="IPR050237">
    <property type="entry name" value="ATP-dep_AMP-bd_enzyme"/>
</dbReference>
<feature type="transmembrane region" description="Helical" evidence="1">
    <location>
        <begin position="803"/>
        <end position="826"/>
    </location>
</feature>
<reference evidence="4 5" key="1">
    <citation type="submission" date="2020-08" db="EMBL/GenBank/DDBJ databases">
        <title>Genomic Encyclopedia of Type Strains, Phase IV (KMG-IV): sequencing the most valuable type-strain genomes for metagenomic binning, comparative biology and taxonomic classification.</title>
        <authorList>
            <person name="Goeker M."/>
        </authorList>
    </citation>
    <scope>NUCLEOTIDE SEQUENCE [LARGE SCALE GENOMIC DNA]</scope>
    <source>
        <strain evidence="4 5">DSM 21793</strain>
    </source>
</reference>
<dbReference type="InterPro" id="IPR000873">
    <property type="entry name" value="AMP-dep_synth/lig_dom"/>
</dbReference>
<dbReference type="RefSeq" id="WP_183773687.1">
    <property type="nucleotide sequence ID" value="NZ_JACIDK010000003.1"/>
</dbReference>
<dbReference type="Gene3D" id="3.40.50.12780">
    <property type="entry name" value="N-terminal domain of ligase-like"/>
    <property type="match status" value="1"/>
</dbReference>
<dbReference type="Pfam" id="PF00501">
    <property type="entry name" value="AMP-binding"/>
    <property type="match status" value="1"/>
</dbReference>
<evidence type="ECO:0000259" key="2">
    <source>
        <dbReference type="Pfam" id="PF00501"/>
    </source>
</evidence>
<dbReference type="Proteomes" id="UP000530564">
    <property type="component" value="Unassembled WGS sequence"/>
</dbReference>
<gene>
    <name evidence="4" type="ORF">GGQ61_002786</name>
</gene>
<comment type="caution">
    <text evidence="4">The sequence shown here is derived from an EMBL/GenBank/DDBJ whole genome shotgun (WGS) entry which is preliminary data.</text>
</comment>
<dbReference type="SUPFAM" id="SSF56801">
    <property type="entry name" value="Acetyl-CoA synthetase-like"/>
    <property type="match status" value="1"/>
</dbReference>
<dbReference type="Pfam" id="PF01757">
    <property type="entry name" value="Acyl_transf_3"/>
    <property type="match status" value="1"/>
</dbReference>
<accession>A0A840A0Y7</accession>
<dbReference type="EMBL" id="JACIDK010000003">
    <property type="protein sequence ID" value="MBB3892058.1"/>
    <property type="molecule type" value="Genomic_DNA"/>
</dbReference>
<name>A0A840A0Y7_9CAUL</name>
<dbReference type="InterPro" id="IPR002656">
    <property type="entry name" value="Acyl_transf_3_dom"/>
</dbReference>
<keyword evidence="5" id="KW-1185">Reference proteome</keyword>
<dbReference type="PANTHER" id="PTHR43767:SF1">
    <property type="entry name" value="NONRIBOSOMAL PEPTIDE SYNTHASE PES1 (EUROFUNG)-RELATED"/>
    <property type="match status" value="1"/>
</dbReference>
<evidence type="ECO:0000256" key="1">
    <source>
        <dbReference type="SAM" id="Phobius"/>
    </source>
</evidence>
<sequence length="872" mass="94515">MSASDTAAPSDLTTFAGRLEEHGCALAVVTDGGERLSYIELAARADEFARRLPPGRHLLLIEAANELAPLVAYVAALRHGHPVIMAAGDSGGQLQRTIETYRPTVRYHRDNGRWVVEPGTPGPRDLHADLAVLLSTSGSTGAAKLVRLERAAVEANARSIAEYLDLRPDDRAITTLPIHYSYGLSVVNSHLAAGGAILLTDRSVVDDAFWDFFEAEGATSLAGVPYTYELFERIGLRRRRLPSLRTMTQAGGRLPPETVRTYAEWTQGAGVRFFVMYGQTEATARMAYVPPEHLLENPGCIGVAIPGGGFHLIDEAGRTVAGAEVQGELVYRGPNVMSGYALVEADLAKGREISELRTGDLAIRDANGIYRIVGRRSRFAKLFGLRISFDEVEAHLRREGLRAIVTGNDEVLAVGVVSAEPQAVADRLSQALSLPLSVIKVIGYDELPTLSSGKMDYQAVMAAVRAVPARPAPAQGGGGRAIETAFRHAFPRASITSADSFVSLGGDSLGYVALSLEIEAKLGFLPERWEEISIAELQAMAGKATTVRRGVFSLRGIESEVAIRAAAIISVVIAHASAWPVGGSAHVLLLLSGYNFSRYQGSRLNEGGGVSMLVNFFQRIIAPYYVILCLYLISEKSLDVPSLLLVSNLFGRFGTFLEPYWFLEVLFQSMVIFALLFAIGAVRRFAVRKPWEFGLALLIAALAARVIASLILPHEYLLERTPDSIFYLLAFGWCLHRATTAARKLGLTLACLAIAALQVAGPQEIWEHFSYPANVTHAIWFSTAAGLILWAPRILLPNALHGLVGLIAAASFYIYLTHGLPVHAFLHTLHIQNVPLILAVSLILGVAAYKASEKISERLARGHVDQRREVVQ</sequence>
<dbReference type="InterPro" id="IPR042099">
    <property type="entry name" value="ANL_N_sf"/>
</dbReference>
<keyword evidence="1" id="KW-0472">Membrane</keyword>
<dbReference type="AlphaFoldDB" id="A0A840A0Y7"/>
<dbReference type="GO" id="GO:0016747">
    <property type="term" value="F:acyltransferase activity, transferring groups other than amino-acyl groups"/>
    <property type="evidence" value="ECO:0007669"/>
    <property type="project" value="InterPro"/>
</dbReference>
<feature type="transmembrane region" description="Helical" evidence="1">
    <location>
        <begin position="778"/>
        <end position="796"/>
    </location>
</feature>
<feature type="domain" description="AMP-dependent synthetase/ligase" evidence="2">
    <location>
        <begin position="125"/>
        <end position="340"/>
    </location>
</feature>
<dbReference type="GO" id="GO:0016874">
    <property type="term" value="F:ligase activity"/>
    <property type="evidence" value="ECO:0007669"/>
    <property type="project" value="UniProtKB-KW"/>
</dbReference>
<keyword evidence="1" id="KW-1133">Transmembrane helix</keyword>
<feature type="transmembrane region" description="Helical" evidence="1">
    <location>
        <begin position="832"/>
        <end position="851"/>
    </location>
</feature>
<organism evidence="4 5">
    <name type="scientific">Phenylobacterium haematophilum</name>
    <dbReference type="NCBI Taxonomy" id="98513"/>
    <lineage>
        <taxon>Bacteria</taxon>
        <taxon>Pseudomonadati</taxon>
        <taxon>Pseudomonadota</taxon>
        <taxon>Alphaproteobacteria</taxon>
        <taxon>Caulobacterales</taxon>
        <taxon>Caulobacteraceae</taxon>
        <taxon>Phenylobacterium</taxon>
    </lineage>
</organism>
<dbReference type="PANTHER" id="PTHR43767">
    <property type="entry name" value="LONG-CHAIN-FATTY-ACID--COA LIGASE"/>
    <property type="match status" value="1"/>
</dbReference>
<feature type="domain" description="Acyltransferase 3" evidence="3">
    <location>
        <begin position="563"/>
        <end position="846"/>
    </location>
</feature>
<protein>
    <submittedName>
        <fullName evidence="4">Acyl-coenzyme A synthetase/AMP-(Fatty) acid ligase</fullName>
    </submittedName>
</protein>
<feature type="transmembrane region" description="Helical" evidence="1">
    <location>
        <begin position="660"/>
        <end position="681"/>
    </location>
</feature>
<feature type="transmembrane region" description="Helical" evidence="1">
    <location>
        <begin position="693"/>
        <end position="712"/>
    </location>
</feature>
<keyword evidence="1" id="KW-0812">Transmembrane</keyword>
<keyword evidence="4" id="KW-0436">Ligase</keyword>
<evidence type="ECO:0000313" key="5">
    <source>
        <dbReference type="Proteomes" id="UP000530564"/>
    </source>
</evidence>
<proteinExistence type="predicted"/>
<evidence type="ECO:0000259" key="3">
    <source>
        <dbReference type="Pfam" id="PF01757"/>
    </source>
</evidence>
<evidence type="ECO:0000313" key="4">
    <source>
        <dbReference type="EMBL" id="MBB3892058.1"/>
    </source>
</evidence>